<feature type="transmembrane region" description="Helical" evidence="5">
    <location>
        <begin position="94"/>
        <end position="113"/>
    </location>
</feature>
<dbReference type="Pfam" id="PF01490">
    <property type="entry name" value="Aa_trans"/>
    <property type="match status" value="1"/>
</dbReference>
<comment type="subcellular location">
    <subcellularLocation>
        <location evidence="1">Membrane</location>
        <topology evidence="1">Multi-pass membrane protein</topology>
    </subcellularLocation>
</comment>
<evidence type="ECO:0000256" key="1">
    <source>
        <dbReference type="ARBA" id="ARBA00004141"/>
    </source>
</evidence>
<proteinExistence type="predicted"/>
<evidence type="ECO:0000256" key="4">
    <source>
        <dbReference type="ARBA" id="ARBA00023136"/>
    </source>
</evidence>
<name>A0ABP0PL57_9DINO</name>
<dbReference type="InterPro" id="IPR013057">
    <property type="entry name" value="AA_transpt_TM"/>
</dbReference>
<evidence type="ECO:0000259" key="6">
    <source>
        <dbReference type="Pfam" id="PF01490"/>
    </source>
</evidence>
<gene>
    <name evidence="7" type="ORF">SCF082_LOCUS36953</name>
</gene>
<evidence type="ECO:0000256" key="2">
    <source>
        <dbReference type="ARBA" id="ARBA00022692"/>
    </source>
</evidence>
<evidence type="ECO:0000313" key="8">
    <source>
        <dbReference type="Proteomes" id="UP001642464"/>
    </source>
</evidence>
<keyword evidence="4 5" id="KW-0472">Membrane</keyword>
<feature type="domain" description="Amino acid transporter transmembrane" evidence="6">
    <location>
        <begin position="2"/>
        <end position="112"/>
    </location>
</feature>
<feature type="transmembrane region" description="Helical" evidence="5">
    <location>
        <begin position="60"/>
        <end position="82"/>
    </location>
</feature>
<feature type="non-terminal residue" evidence="7">
    <location>
        <position position="1"/>
    </location>
</feature>
<evidence type="ECO:0000256" key="5">
    <source>
        <dbReference type="SAM" id="Phobius"/>
    </source>
</evidence>
<dbReference type="PANTHER" id="PTHR22950">
    <property type="entry name" value="AMINO ACID TRANSPORTER"/>
    <property type="match status" value="1"/>
</dbReference>
<accession>A0ABP0PL57</accession>
<feature type="transmembrane region" description="Helical" evidence="5">
    <location>
        <begin position="34"/>
        <end position="54"/>
    </location>
</feature>
<protein>
    <submittedName>
        <fullName evidence="7">Sodium-coupled neutral amino acid transporter 4 (Amino acid transporter A3) (Na(+)-coupled neutral amino acid transporter 4) (Solute carrier family 38 member 4) (System A amino acid transporter 3)</fullName>
    </submittedName>
</protein>
<evidence type="ECO:0000313" key="7">
    <source>
        <dbReference type="EMBL" id="CAK9076767.1"/>
    </source>
</evidence>
<keyword evidence="2 5" id="KW-0812">Transmembrane</keyword>
<dbReference type="EMBL" id="CAXAMM010037147">
    <property type="protein sequence ID" value="CAK9076767.1"/>
    <property type="molecule type" value="Genomic_DNA"/>
</dbReference>
<keyword evidence="8" id="KW-1185">Reference proteome</keyword>
<evidence type="ECO:0000256" key="3">
    <source>
        <dbReference type="ARBA" id="ARBA00022989"/>
    </source>
</evidence>
<comment type="caution">
    <text evidence="7">The sequence shown here is derived from an EMBL/GenBank/DDBJ whole genome shotgun (WGS) entry which is preliminary data.</text>
</comment>
<organism evidence="7 8">
    <name type="scientific">Durusdinium trenchii</name>
    <dbReference type="NCBI Taxonomy" id="1381693"/>
    <lineage>
        <taxon>Eukaryota</taxon>
        <taxon>Sar</taxon>
        <taxon>Alveolata</taxon>
        <taxon>Dinophyceae</taxon>
        <taxon>Suessiales</taxon>
        <taxon>Symbiodiniaceae</taxon>
        <taxon>Durusdinium</taxon>
    </lineage>
</organism>
<sequence>VTMAYPLNIFPIRFSVETALFYHKPHLDRPGVRTGIAVAAVASSLLVAIALPQINLVFELIGATTGSFVCFLGPGLLFHRLVPGRICSRHKLKALLLMVMGMLFLVLGTYSSVLDVISQLSKGTGRPLQCSDLVFSPDED</sequence>
<keyword evidence="3 5" id="KW-1133">Transmembrane helix</keyword>
<reference evidence="7 8" key="1">
    <citation type="submission" date="2024-02" db="EMBL/GenBank/DDBJ databases">
        <authorList>
            <person name="Chen Y."/>
            <person name="Shah S."/>
            <person name="Dougan E. K."/>
            <person name="Thang M."/>
            <person name="Chan C."/>
        </authorList>
    </citation>
    <scope>NUCLEOTIDE SEQUENCE [LARGE SCALE GENOMIC DNA]</scope>
</reference>
<dbReference type="Proteomes" id="UP001642464">
    <property type="component" value="Unassembled WGS sequence"/>
</dbReference>